<accession>A0A1G5R9Z0</accession>
<feature type="transmembrane region" description="Helical" evidence="1">
    <location>
        <begin position="303"/>
        <end position="326"/>
    </location>
</feature>
<reference evidence="3" key="1">
    <citation type="submission" date="2016-10" db="EMBL/GenBank/DDBJ databases">
        <authorList>
            <person name="Varghese N."/>
            <person name="Submissions S."/>
        </authorList>
    </citation>
    <scope>NUCLEOTIDE SEQUENCE [LARGE SCALE GENOMIC DNA]</scope>
    <source>
        <strain evidence="3">ATCC 29999</strain>
    </source>
</reference>
<organism evidence="2 3">
    <name type="scientific">Photorhabdus luminescens</name>
    <name type="common">Xenorhabdus luminescens</name>
    <dbReference type="NCBI Taxonomy" id="29488"/>
    <lineage>
        <taxon>Bacteria</taxon>
        <taxon>Pseudomonadati</taxon>
        <taxon>Pseudomonadota</taxon>
        <taxon>Gammaproteobacteria</taxon>
        <taxon>Enterobacterales</taxon>
        <taxon>Morganellaceae</taxon>
        <taxon>Photorhabdus</taxon>
    </lineage>
</organism>
<protein>
    <submittedName>
        <fullName evidence="2">Uncharacterized protein</fullName>
    </submittedName>
</protein>
<keyword evidence="1" id="KW-1133">Transmembrane helix</keyword>
<feature type="transmembrane region" description="Helical" evidence="1">
    <location>
        <begin position="357"/>
        <end position="374"/>
    </location>
</feature>
<name>A0A1G5R9Z0_PHOLU</name>
<dbReference type="EMBL" id="FMWJ01000021">
    <property type="protein sequence ID" value="SCZ70867.1"/>
    <property type="molecule type" value="Genomic_DNA"/>
</dbReference>
<sequence>MNLIIADALEYKGRIKKFASGNKNVIIFLFLLLLPAKFSGIFEVLITLSSNIIIPDGYIKSFYFTAISLMVYMVFYLINIRFFPSAKENSIIVSLVGKKTLFFSRIVFFIYSAFPIVIFFFIGFFYENVNYLHYLSSVFFLIVSFAVIGFCLFELSFLHFFIVAVFFLLAASFRSGILYDLIFTLVIPLVALILYLNFTPCYIINRNKKLFSSGFFSLPYIMNLRYCFNKNKMSVLIMALSVLLLYLLCESAFSQIPNKADYISLIYASVVLYICMLLFYNLSYIEINYLSYLSNFLSVRKIFFFNYGISLFFYLLCFFIFCFLVVKSFPVIIFLSYAFLSIIVSFISLLRTQYTKIIIVGVIFFFTLFLGVIYA</sequence>
<feature type="transmembrane region" description="Helical" evidence="1">
    <location>
        <begin position="235"/>
        <end position="256"/>
    </location>
</feature>
<proteinExistence type="predicted"/>
<feature type="transmembrane region" description="Helical" evidence="1">
    <location>
        <begin position="138"/>
        <end position="170"/>
    </location>
</feature>
<feature type="transmembrane region" description="Helical" evidence="1">
    <location>
        <begin position="62"/>
        <end position="82"/>
    </location>
</feature>
<feature type="transmembrane region" description="Helical" evidence="1">
    <location>
        <begin position="102"/>
        <end position="126"/>
    </location>
</feature>
<evidence type="ECO:0000256" key="1">
    <source>
        <dbReference type="SAM" id="Phobius"/>
    </source>
</evidence>
<keyword evidence="1" id="KW-0472">Membrane</keyword>
<dbReference type="OrthoDB" id="6453304at2"/>
<evidence type="ECO:0000313" key="2">
    <source>
        <dbReference type="EMBL" id="SCZ70867.1"/>
    </source>
</evidence>
<keyword evidence="3" id="KW-1185">Reference proteome</keyword>
<gene>
    <name evidence="2" type="ORF">SAMN02982990_03603</name>
</gene>
<feature type="transmembrane region" description="Helical" evidence="1">
    <location>
        <begin position="262"/>
        <end position="282"/>
    </location>
</feature>
<keyword evidence="1" id="KW-0812">Transmembrane</keyword>
<feature type="transmembrane region" description="Helical" evidence="1">
    <location>
        <begin position="24"/>
        <end position="42"/>
    </location>
</feature>
<dbReference type="AlphaFoldDB" id="A0A1G5R9Z0"/>
<evidence type="ECO:0000313" key="3">
    <source>
        <dbReference type="Proteomes" id="UP000183223"/>
    </source>
</evidence>
<feature type="transmembrane region" description="Helical" evidence="1">
    <location>
        <begin position="177"/>
        <end position="198"/>
    </location>
</feature>
<dbReference type="Proteomes" id="UP000183223">
    <property type="component" value="Unassembled WGS sequence"/>
</dbReference>
<feature type="transmembrane region" description="Helical" evidence="1">
    <location>
        <begin position="332"/>
        <end position="350"/>
    </location>
</feature>
<dbReference type="RefSeq" id="WP_074525060.1">
    <property type="nucleotide sequence ID" value="NZ_CAWQXX010000017.1"/>
</dbReference>